<dbReference type="Proteomes" id="UP000663872">
    <property type="component" value="Unassembled WGS sequence"/>
</dbReference>
<accession>A0A818SJQ1</accession>
<feature type="compositionally biased region" description="Acidic residues" evidence="1">
    <location>
        <begin position="207"/>
        <end position="233"/>
    </location>
</feature>
<reference evidence="2" key="1">
    <citation type="submission" date="2021-02" db="EMBL/GenBank/DDBJ databases">
        <authorList>
            <person name="Nowell W R."/>
        </authorList>
    </citation>
    <scope>NUCLEOTIDE SEQUENCE</scope>
</reference>
<proteinExistence type="predicted"/>
<feature type="region of interest" description="Disordered" evidence="1">
    <location>
        <begin position="207"/>
        <end position="235"/>
    </location>
</feature>
<evidence type="ECO:0000313" key="2">
    <source>
        <dbReference type="EMBL" id="CAF3668538.1"/>
    </source>
</evidence>
<gene>
    <name evidence="2" type="ORF">GRG538_LOCUS26218</name>
</gene>
<dbReference type="AlphaFoldDB" id="A0A818SJQ1"/>
<name>A0A818SJQ1_9BILA</name>
<evidence type="ECO:0000256" key="1">
    <source>
        <dbReference type="SAM" id="MobiDB-lite"/>
    </source>
</evidence>
<evidence type="ECO:0000313" key="3">
    <source>
        <dbReference type="Proteomes" id="UP000663872"/>
    </source>
</evidence>
<comment type="caution">
    <text evidence="2">The sequence shown here is derived from an EMBL/GenBank/DDBJ whole genome shotgun (WGS) entry which is preliminary data.</text>
</comment>
<protein>
    <submittedName>
        <fullName evidence="2">Uncharacterized protein</fullName>
    </submittedName>
</protein>
<organism evidence="2 3">
    <name type="scientific">Rotaria socialis</name>
    <dbReference type="NCBI Taxonomy" id="392032"/>
    <lineage>
        <taxon>Eukaryota</taxon>
        <taxon>Metazoa</taxon>
        <taxon>Spiralia</taxon>
        <taxon>Gnathifera</taxon>
        <taxon>Rotifera</taxon>
        <taxon>Eurotatoria</taxon>
        <taxon>Bdelloidea</taxon>
        <taxon>Philodinida</taxon>
        <taxon>Philodinidae</taxon>
        <taxon>Rotaria</taxon>
    </lineage>
</organism>
<sequence length="291" mass="32881">MEKASLLESILSANNIDRIVKDSHTFNGPFACCNWRVDHLVIDCTYKSAIVCSTTNKMTTITQLEDLSNEIFLIVVFRINQSSDVKDDTLKTSDASQFIQLILIDTPSTLRSAVLYFHYNHSQIITTSIATTNLTHFQIMFYGPDILNVATITKVVRQAYNAAAADRLSCFKVKNFLNTKKITNIKEVNNCMESSLRKRVNIQDYSDFNEENEPSDSENESDEMFDSESDVDREDQQYEASTISSNGLFGDLDGIKFFGRGVFGKVLEKSDLNWKSIGRKNVKTNKLLVGL</sequence>
<dbReference type="EMBL" id="CAJNYT010004532">
    <property type="protein sequence ID" value="CAF3668538.1"/>
    <property type="molecule type" value="Genomic_DNA"/>
</dbReference>